<protein>
    <submittedName>
        <fullName evidence="2">Uncharacterized protein</fullName>
    </submittedName>
</protein>
<feature type="signal peptide" evidence="1">
    <location>
        <begin position="1"/>
        <end position="22"/>
    </location>
</feature>
<evidence type="ECO:0000256" key="1">
    <source>
        <dbReference type="SAM" id="SignalP"/>
    </source>
</evidence>
<sequence length="517" mass="58016">MGHTMTRACFVFLLCLVCRIQTDVHFDKSRSMQGTGMMGHFSLVLHLKQSFRISLSLRLRGNGVCDQETSSCLVKEAEQVESDAWDGRVHKQDLEELVDKAANWMYEDQISANAKDELFQHLFNVLIALAHMGKVTFSETVSLAESMNDLRRLHTDNSKNAQLSYCALLSSIANMARTTNSTGSNVDFMQDALRLVSDIRAKGMSPEFQVYAILESLVVIICTKQGLNVRSRALDCLEEARSNQVLDPVISDVLLWVLQGTSPDEKWQNMSTLSQNECAHHYVMKCVLHAILGGRHCSMPHVIAAWQVINHWGFADSKPILETMLMAALKLEQIGEALPIDIKMVIDLMKKSSFTDPEISKVRMDSLSLMIGADVSNDRNAEEEEIWFPQVTEETQPGPASANNTETQWILEMEKKALAERLAIMSEEEIEGPEPPENLEALEAAKKEQMDASLESDAGNQTKESELNITWEEWERIAENCSITVSEAISCGRMVSKHVQKMEKDAERMGDQTQPSE</sequence>
<organism evidence="2">
    <name type="scientific">Guillardia theta</name>
    <name type="common">Cryptophyte</name>
    <name type="synonym">Cryptomonas phi</name>
    <dbReference type="NCBI Taxonomy" id="55529"/>
    <lineage>
        <taxon>Eukaryota</taxon>
        <taxon>Cryptophyceae</taxon>
        <taxon>Pyrenomonadales</taxon>
        <taxon>Geminigeraceae</taxon>
        <taxon>Guillardia</taxon>
    </lineage>
</organism>
<dbReference type="EMBL" id="HBKN01005783">
    <property type="protein sequence ID" value="CAE2259373.1"/>
    <property type="molecule type" value="Transcribed_RNA"/>
</dbReference>
<evidence type="ECO:0000313" key="2">
    <source>
        <dbReference type="EMBL" id="CAE2259373.1"/>
    </source>
</evidence>
<feature type="chain" id="PRO_5031572813" evidence="1">
    <location>
        <begin position="23"/>
        <end position="517"/>
    </location>
</feature>
<keyword evidence="1" id="KW-0732">Signal</keyword>
<reference evidence="2" key="1">
    <citation type="submission" date="2021-01" db="EMBL/GenBank/DDBJ databases">
        <authorList>
            <person name="Corre E."/>
            <person name="Pelletier E."/>
            <person name="Niang G."/>
            <person name="Scheremetjew M."/>
            <person name="Finn R."/>
            <person name="Kale V."/>
            <person name="Holt S."/>
            <person name="Cochrane G."/>
            <person name="Meng A."/>
            <person name="Brown T."/>
            <person name="Cohen L."/>
        </authorList>
    </citation>
    <scope>NUCLEOTIDE SEQUENCE</scope>
    <source>
        <strain evidence="2">CCMP 2712</strain>
    </source>
</reference>
<proteinExistence type="predicted"/>
<dbReference type="AlphaFoldDB" id="A0A7S4N239"/>
<name>A0A7S4N239_GUITH</name>
<gene>
    <name evidence="2" type="ORF">GTHE00462_LOCUS4655</name>
</gene>
<accession>A0A7S4N239</accession>